<evidence type="ECO:0000259" key="5">
    <source>
        <dbReference type="PROSITE" id="PS50016"/>
    </source>
</evidence>
<evidence type="ECO:0000256" key="2">
    <source>
        <dbReference type="ARBA" id="ARBA00022771"/>
    </source>
</evidence>
<sequence>MASFHGLFNMPRLAHPPNERDNVYLMLTIADEIKTNAKDPKIAFSAQSPDPCTIILENRHDKEEMLCLIYPPLPKHSQERPFAGNIWQTVLNQWRLDNHKGWCFKTRFESYKTDEYKTIILKPNEKQRIDLWADDQIEGGAYSLKVYGYAMGMLQAEHTQINIAKAGSKVNRKGGMIANTLSEIFAKEMAKMIKEKSANGVVFSDVARALDTGATTVPADEDTNEVFLWLEHLLERERMAKPPTSTSSFISSPIINQQSSIGFVNFSTVSPLGDSLGSASAQPQQLVPSILSSTEQCNEHDDEFLDREEDVEPDNVVITSTSMLRSPSPQLRSLSAVSSISSTFDAAVFGIAVPRNPTSYSPTTAFCNWSAVDLSHTADLEIHSPSMVQKTPTESSVTAITRAKREVDADSNEQGPSYKRIYDKDDNRDEDGVLINFIHMSTTQARGDSNTLSDKKQDHYIKKNDGCLKCHQTMRNKACLKCEDGCSKWFHTQCFDTTLHYRANKAKARGRDGKLLCAACRQCN</sequence>
<dbReference type="InterPro" id="IPR019786">
    <property type="entry name" value="Zinc_finger_PHD-type_CS"/>
</dbReference>
<dbReference type="InterPro" id="IPR001965">
    <property type="entry name" value="Znf_PHD"/>
</dbReference>
<evidence type="ECO:0000313" key="7">
    <source>
        <dbReference type="WBParaSite" id="MBELARI_LOCUS13662"/>
    </source>
</evidence>
<evidence type="ECO:0000256" key="3">
    <source>
        <dbReference type="ARBA" id="ARBA00022833"/>
    </source>
</evidence>
<keyword evidence="2 4" id="KW-0863">Zinc-finger</keyword>
<accession>A0AAF3EI32</accession>
<evidence type="ECO:0000256" key="4">
    <source>
        <dbReference type="PROSITE-ProRule" id="PRU00146"/>
    </source>
</evidence>
<dbReference type="Proteomes" id="UP000887575">
    <property type="component" value="Unassembled WGS sequence"/>
</dbReference>
<proteinExistence type="predicted"/>
<evidence type="ECO:0000256" key="1">
    <source>
        <dbReference type="ARBA" id="ARBA00022723"/>
    </source>
</evidence>
<dbReference type="SMART" id="SM00249">
    <property type="entry name" value="PHD"/>
    <property type="match status" value="1"/>
</dbReference>
<keyword evidence="1" id="KW-0479">Metal-binding</keyword>
<dbReference type="GO" id="GO:0008270">
    <property type="term" value="F:zinc ion binding"/>
    <property type="evidence" value="ECO:0007669"/>
    <property type="project" value="UniProtKB-KW"/>
</dbReference>
<keyword evidence="6" id="KW-1185">Reference proteome</keyword>
<evidence type="ECO:0000313" key="6">
    <source>
        <dbReference type="Proteomes" id="UP000887575"/>
    </source>
</evidence>
<feature type="domain" description="PHD-type" evidence="5">
    <location>
        <begin position="464"/>
        <end position="523"/>
    </location>
</feature>
<protein>
    <recommendedName>
        <fullName evidence="5">PHD-type domain-containing protein</fullName>
    </recommendedName>
</protein>
<dbReference type="InterPro" id="IPR019787">
    <property type="entry name" value="Znf_PHD-finger"/>
</dbReference>
<name>A0AAF3EI32_9BILA</name>
<reference evidence="7" key="1">
    <citation type="submission" date="2024-02" db="UniProtKB">
        <authorList>
            <consortium name="WormBaseParasite"/>
        </authorList>
    </citation>
    <scope>IDENTIFICATION</scope>
</reference>
<dbReference type="PROSITE" id="PS01359">
    <property type="entry name" value="ZF_PHD_1"/>
    <property type="match status" value="1"/>
</dbReference>
<organism evidence="6 7">
    <name type="scientific">Mesorhabditis belari</name>
    <dbReference type="NCBI Taxonomy" id="2138241"/>
    <lineage>
        <taxon>Eukaryota</taxon>
        <taxon>Metazoa</taxon>
        <taxon>Ecdysozoa</taxon>
        <taxon>Nematoda</taxon>
        <taxon>Chromadorea</taxon>
        <taxon>Rhabditida</taxon>
        <taxon>Rhabditina</taxon>
        <taxon>Rhabditomorpha</taxon>
        <taxon>Rhabditoidea</taxon>
        <taxon>Rhabditidae</taxon>
        <taxon>Mesorhabditinae</taxon>
        <taxon>Mesorhabditis</taxon>
    </lineage>
</organism>
<dbReference type="CDD" id="cd15489">
    <property type="entry name" value="PHD_SF"/>
    <property type="match status" value="1"/>
</dbReference>
<keyword evidence="3" id="KW-0862">Zinc</keyword>
<dbReference type="PROSITE" id="PS50016">
    <property type="entry name" value="ZF_PHD_2"/>
    <property type="match status" value="1"/>
</dbReference>
<dbReference type="AlphaFoldDB" id="A0AAF3EI32"/>
<dbReference type="WBParaSite" id="MBELARI_LOCUS13662">
    <property type="protein sequence ID" value="MBELARI_LOCUS13662"/>
    <property type="gene ID" value="MBELARI_LOCUS13662"/>
</dbReference>